<dbReference type="InterPro" id="IPR032284">
    <property type="entry name" value="RecQ_Zn-bd"/>
</dbReference>
<dbReference type="GO" id="GO:0005739">
    <property type="term" value="C:mitochondrion"/>
    <property type="evidence" value="ECO:0007669"/>
    <property type="project" value="TreeGrafter"/>
</dbReference>
<dbReference type="InterPro" id="IPR036388">
    <property type="entry name" value="WH-like_DNA-bd_sf"/>
</dbReference>
<protein>
    <submittedName>
        <fullName evidence="10">Carn-acyltransf domain-containing protein</fullName>
    </submittedName>
</protein>
<feature type="active site" description="Proton acceptor" evidence="6">
    <location>
        <position position="312"/>
    </location>
</feature>
<dbReference type="Pfam" id="PF00270">
    <property type="entry name" value="DEAD"/>
    <property type="match status" value="1"/>
</dbReference>
<feature type="region of interest" description="Disordered" evidence="7">
    <location>
        <begin position="860"/>
        <end position="882"/>
    </location>
</feature>
<feature type="region of interest" description="Disordered" evidence="7">
    <location>
        <begin position="782"/>
        <end position="801"/>
    </location>
</feature>
<dbReference type="InterPro" id="IPR014001">
    <property type="entry name" value="Helicase_ATP-bd"/>
</dbReference>
<dbReference type="FunFam" id="3.30.559.10:FF:000019">
    <property type="entry name" value="Carnitine acetyl transferase"/>
    <property type="match status" value="1"/>
</dbReference>
<dbReference type="GO" id="GO:0005524">
    <property type="term" value="F:ATP binding"/>
    <property type="evidence" value="ECO:0007669"/>
    <property type="project" value="UniProtKB-KW"/>
</dbReference>
<dbReference type="InterPro" id="IPR027417">
    <property type="entry name" value="P-loop_NTPase"/>
</dbReference>
<feature type="region of interest" description="Disordered" evidence="7">
    <location>
        <begin position="1"/>
        <end position="22"/>
    </location>
</feature>
<dbReference type="Pfam" id="PF00271">
    <property type="entry name" value="Helicase_C"/>
    <property type="match status" value="1"/>
</dbReference>
<dbReference type="GO" id="GO:0003676">
    <property type="term" value="F:nucleic acid binding"/>
    <property type="evidence" value="ECO:0007669"/>
    <property type="project" value="InterPro"/>
</dbReference>
<name>A0AAW0BDS7_9AGAR</name>
<dbReference type="PANTHER" id="PTHR22589:SF29">
    <property type="entry name" value="MITOCHONDRIAL CARNITINE O-ACETYLTRANSFERASE-RELATED"/>
    <property type="match status" value="1"/>
</dbReference>
<organism evidence="10 11">
    <name type="scientific">Favolaschia claudopus</name>
    <dbReference type="NCBI Taxonomy" id="2862362"/>
    <lineage>
        <taxon>Eukaryota</taxon>
        <taxon>Fungi</taxon>
        <taxon>Dikarya</taxon>
        <taxon>Basidiomycota</taxon>
        <taxon>Agaricomycotina</taxon>
        <taxon>Agaricomycetes</taxon>
        <taxon>Agaricomycetidae</taxon>
        <taxon>Agaricales</taxon>
        <taxon>Marasmiineae</taxon>
        <taxon>Mycenaceae</taxon>
        <taxon>Favolaschia</taxon>
    </lineage>
</organism>
<dbReference type="EMBL" id="JAWWNJ010000035">
    <property type="protein sequence ID" value="KAK7024062.1"/>
    <property type="molecule type" value="Genomic_DNA"/>
</dbReference>
<feature type="domain" description="Helicase ATP-binding" evidence="8">
    <location>
        <begin position="918"/>
        <end position="1094"/>
    </location>
</feature>
<dbReference type="SMART" id="SM00956">
    <property type="entry name" value="RQC"/>
    <property type="match status" value="1"/>
</dbReference>
<keyword evidence="11" id="KW-1185">Reference proteome</keyword>
<dbReference type="SUPFAM" id="SSF52540">
    <property type="entry name" value="P-loop containing nucleoside triphosphate hydrolases"/>
    <property type="match status" value="1"/>
</dbReference>
<evidence type="ECO:0000259" key="9">
    <source>
        <dbReference type="PROSITE" id="PS51194"/>
    </source>
</evidence>
<evidence type="ECO:0000256" key="4">
    <source>
        <dbReference type="ARBA" id="ARBA00022840"/>
    </source>
</evidence>
<dbReference type="PANTHER" id="PTHR22589">
    <property type="entry name" value="CARNITINE O-ACYLTRANSFERASE"/>
    <property type="match status" value="1"/>
</dbReference>
<evidence type="ECO:0000256" key="1">
    <source>
        <dbReference type="ARBA" id="ARBA00005232"/>
    </source>
</evidence>
<feature type="domain" description="Helicase C-terminal" evidence="9">
    <location>
        <begin position="1121"/>
        <end position="1291"/>
    </location>
</feature>
<evidence type="ECO:0000256" key="7">
    <source>
        <dbReference type="SAM" id="MobiDB-lite"/>
    </source>
</evidence>
<sequence length="1610" mass="178368">MSKFDPGKTPTGKRTFVGQDKLPKLPIPPLEDTCRRYLQALKALQNDHEHEQTTEAVKDFLERDGPKIQEVLIKWAESRDSYIEEFWDDPTPDRGAQLPRAAALIISSLGFIHDLRAEMLEPDNVRGIPLDMDQYTRLFGTARIPTEVGASTGTILCVSKPIEGVCGSDLTETVDWFDVLDEENRPLLTEREVIRNLQAIVTDADKTHRSEVARSAIGVLSTENRKEWSRLRATLSHDPNNAPCLDIVDNALFIVCLDDTTPADLAELCANFLCGTYELDGGVQVGTCTNRWYDKLQIIVCADGAAGINFEHTGVDGHTVLRFAADIFTEGLMLLARSINPSAPTLFHASLSPHARAYKVRGNKNGNGSPPPPPIDTTPKKLEWKLSSELRVGIRFAETRLSDLICQNDCQALEFKGYGKNFITSHGFSPDAFVQMAFQAAYFGLYGRIECVYEPAMTKAFLHGRTEAIRSIQPESVEFTKRFYSDASASDKIAALRKACERHVTLTKECSKGLGQDRHLYALYCLLQRQLNGDLNPSPDDPAPWPQPPNKMPAIFTDPGWTLISTSILSTSNCGNPALRLFGFGPVAADGYGIGYIIKEDGLSVCASSKHLQTRRFLDTLKGFLHDVQRILVQLHRDANERPAPFIDHSGILRDSKTGRPINGSADVPTDDTEEIDIPGYSFFDTGDVMLLPGKRKPTPYSNIAYSLASTSMVPFHAHANKDSQSIWPIPLALDLVIDTSTLVGKTLSGSSTSPLHFLARNPQLLTRTLAFPLARGTKRPQGSLFGQYTDSSESESPTKRARFSDFKDTALYKKTWEELDILQAKSSDEGDVVTLEALRKFHKDKIFAIDAAIAAGPRHNKDTLESNDSEPLWSSSTEPRNDRTTPYVGNLYLRRYNDILRKHFKISELRCGQREAIERILAGEDTFVLMPTGSGKSLCFQLPALYLHECSNSITIVISPLRSLIEDQVAALDTKGIHALGLSADTPETEIRKWLVHARTKPALVYCTPEKIKTGQILRKILMDLHLSGQIGLISIDEAHCITAWGADFRKQFNALGTLRDDFPGVPIMALTATAHREDIIAITSLLQLKDASVIRLSLNRPNLEFRVTRKGTLSQTDSAIIDFIKGAHKNQSGIVYCTTKKTCDRVAQKLAKSGIKAEAYHADVNDSGRRQIHNNWKQNRTQVVVATIAFGMGIDKGDGMLSRPVAQAETASQLYYAFREKKYIQNLYEMTSTGSLDDNKRKISAMVDYCEDKVTCRRVLLLRYFGEHFEKKDCGKTCDNCVERETLISRDLSTEGRLAIALVRGFEEKVTVSQCVDVFRGRTGRKKQLNRNPQYGAGGELSDNLANILFDKLLYMNILIEYKVFSNGHSHYYVKTGPGVKSIGDYTSNNSNQSIVVSFHATGKLKREARPQDDFMLADIPRIACSDIFSNYVDGQNLDVRPKLVVVRDPPSLFPGTSSSLLPSDVLNEDHHKSVAGLEAASDLFSPPISAGSSSHVGIFGSRRGKLAGATDREASEDEIQSWPLRSEGESTRRRQRVGREGPGGPEALDAKTGFAPATGSEKYLVTVVLDDLRVVLLTISISVPLEAIRACPQPPLPWRSSSEVRRP</sequence>
<evidence type="ECO:0000256" key="6">
    <source>
        <dbReference type="PIRSR" id="PIRSR600542-1"/>
    </source>
</evidence>
<dbReference type="GO" id="GO:0006281">
    <property type="term" value="P:DNA repair"/>
    <property type="evidence" value="ECO:0007669"/>
    <property type="project" value="InterPro"/>
</dbReference>
<dbReference type="InterPro" id="IPR036390">
    <property type="entry name" value="WH_DNA-bd_sf"/>
</dbReference>
<keyword evidence="2" id="KW-0808">Transferase</keyword>
<dbReference type="InterPro" id="IPR000542">
    <property type="entry name" value="Carn_acyl_trans"/>
</dbReference>
<dbReference type="FunFam" id="3.30.559.70:FF:000003">
    <property type="entry name" value="Carnitine acetyl transferase FacC"/>
    <property type="match status" value="1"/>
</dbReference>
<comment type="caution">
    <text evidence="10">The sequence shown here is derived from an EMBL/GenBank/DDBJ whole genome shotgun (WGS) entry which is preliminary data.</text>
</comment>
<dbReference type="SUPFAM" id="SSF52777">
    <property type="entry name" value="CoA-dependent acyltransferases"/>
    <property type="match status" value="2"/>
</dbReference>
<dbReference type="Pfam" id="PF09382">
    <property type="entry name" value="RQC"/>
    <property type="match status" value="1"/>
</dbReference>
<dbReference type="PROSITE" id="PS51192">
    <property type="entry name" value="HELICASE_ATP_BIND_1"/>
    <property type="match status" value="1"/>
</dbReference>
<keyword evidence="5" id="KW-0012">Acyltransferase</keyword>
<dbReference type="InterPro" id="IPR039551">
    <property type="entry name" value="Cho/carn_acyl_trans"/>
</dbReference>
<keyword evidence="3" id="KW-0547">Nucleotide-binding</keyword>
<dbReference type="InterPro" id="IPR004589">
    <property type="entry name" value="DNA_helicase_ATP-dep_RecQ"/>
</dbReference>
<evidence type="ECO:0000313" key="10">
    <source>
        <dbReference type="EMBL" id="KAK7024062.1"/>
    </source>
</evidence>
<feature type="region of interest" description="Disordered" evidence="7">
    <location>
        <begin position="1510"/>
        <end position="1556"/>
    </location>
</feature>
<dbReference type="PROSITE" id="PS51194">
    <property type="entry name" value="HELICASE_CTER"/>
    <property type="match status" value="1"/>
</dbReference>
<dbReference type="SMART" id="SM00487">
    <property type="entry name" value="DEXDc"/>
    <property type="match status" value="1"/>
</dbReference>
<dbReference type="GO" id="GO:0009437">
    <property type="term" value="P:carnitine metabolic process"/>
    <property type="evidence" value="ECO:0007669"/>
    <property type="project" value="TreeGrafter"/>
</dbReference>
<dbReference type="Gene3D" id="3.40.50.300">
    <property type="entry name" value="P-loop containing nucleotide triphosphate hydrolases"/>
    <property type="match status" value="2"/>
</dbReference>
<dbReference type="PROSITE" id="PS00440">
    <property type="entry name" value="ACYLTRANSF_C_2"/>
    <property type="match status" value="1"/>
</dbReference>
<comment type="similarity">
    <text evidence="1">Belongs to the carnitine/choline acetyltransferase family.</text>
</comment>
<dbReference type="InterPro" id="IPR042231">
    <property type="entry name" value="Cho/carn_acyl_trans_2"/>
</dbReference>
<dbReference type="InterPro" id="IPR023213">
    <property type="entry name" value="CAT-like_dom_sf"/>
</dbReference>
<accession>A0AAW0BDS7</accession>
<feature type="compositionally biased region" description="Polar residues" evidence="7">
    <location>
        <begin position="785"/>
        <end position="796"/>
    </location>
</feature>
<proteinExistence type="inferred from homology"/>
<dbReference type="CDD" id="cd17920">
    <property type="entry name" value="DEXHc_RecQ"/>
    <property type="match status" value="1"/>
</dbReference>
<dbReference type="Proteomes" id="UP001362999">
    <property type="component" value="Unassembled WGS sequence"/>
</dbReference>
<evidence type="ECO:0000256" key="3">
    <source>
        <dbReference type="ARBA" id="ARBA00022741"/>
    </source>
</evidence>
<dbReference type="InterPro" id="IPR001650">
    <property type="entry name" value="Helicase_C-like"/>
</dbReference>
<reference evidence="10 11" key="1">
    <citation type="journal article" date="2024" name="J Genomics">
        <title>Draft genome sequencing and assembly of Favolaschia claudopus CIRM-BRFM 2984 isolated from oak limbs.</title>
        <authorList>
            <person name="Navarro D."/>
            <person name="Drula E."/>
            <person name="Chaduli D."/>
            <person name="Cazenave R."/>
            <person name="Ahrendt S."/>
            <person name="Wang J."/>
            <person name="Lipzen A."/>
            <person name="Daum C."/>
            <person name="Barry K."/>
            <person name="Grigoriev I.V."/>
            <person name="Favel A."/>
            <person name="Rosso M.N."/>
            <person name="Martin F."/>
        </authorList>
    </citation>
    <scope>NUCLEOTIDE SEQUENCE [LARGE SCALE GENOMIC DNA]</scope>
    <source>
        <strain evidence="10 11">CIRM-BRFM 2984</strain>
    </source>
</reference>
<dbReference type="Gene3D" id="1.10.10.10">
    <property type="entry name" value="Winged helix-like DNA-binding domain superfamily/Winged helix DNA-binding domain"/>
    <property type="match status" value="1"/>
</dbReference>
<keyword evidence="4" id="KW-0067">ATP-binding</keyword>
<dbReference type="Pfam" id="PF00755">
    <property type="entry name" value="Carn_acyltransf"/>
    <property type="match status" value="2"/>
</dbReference>
<dbReference type="NCBIfam" id="TIGR00614">
    <property type="entry name" value="recQ_fam"/>
    <property type="match status" value="1"/>
</dbReference>
<dbReference type="GO" id="GO:0043138">
    <property type="term" value="F:3'-5' DNA helicase activity"/>
    <property type="evidence" value="ECO:0007669"/>
    <property type="project" value="InterPro"/>
</dbReference>
<dbReference type="InterPro" id="IPR011545">
    <property type="entry name" value="DEAD/DEAH_box_helicase_dom"/>
</dbReference>
<dbReference type="Pfam" id="PF16124">
    <property type="entry name" value="RecQ_Zn_bind"/>
    <property type="match status" value="1"/>
</dbReference>
<evidence type="ECO:0000259" key="8">
    <source>
        <dbReference type="PROSITE" id="PS51192"/>
    </source>
</evidence>
<dbReference type="Gene3D" id="3.30.559.70">
    <property type="entry name" value="Choline/Carnitine o-acyltransferase, domain 2"/>
    <property type="match status" value="1"/>
</dbReference>
<evidence type="ECO:0000313" key="11">
    <source>
        <dbReference type="Proteomes" id="UP001362999"/>
    </source>
</evidence>
<dbReference type="SUPFAM" id="SSF46785">
    <property type="entry name" value="Winged helix' DNA-binding domain"/>
    <property type="match status" value="1"/>
</dbReference>
<dbReference type="GO" id="GO:0006260">
    <property type="term" value="P:DNA replication"/>
    <property type="evidence" value="ECO:0007669"/>
    <property type="project" value="InterPro"/>
</dbReference>
<dbReference type="GO" id="GO:0004092">
    <property type="term" value="F:carnitine O-acetyltransferase activity"/>
    <property type="evidence" value="ECO:0007669"/>
    <property type="project" value="TreeGrafter"/>
</dbReference>
<gene>
    <name evidence="10" type="ORF">R3P38DRAFT_2779602</name>
</gene>
<evidence type="ECO:0000256" key="5">
    <source>
        <dbReference type="ARBA" id="ARBA00023315"/>
    </source>
</evidence>
<evidence type="ECO:0000256" key="2">
    <source>
        <dbReference type="ARBA" id="ARBA00022679"/>
    </source>
</evidence>
<feature type="region of interest" description="Disordered" evidence="7">
    <location>
        <begin position="360"/>
        <end position="379"/>
    </location>
</feature>
<dbReference type="Gene3D" id="3.30.559.10">
    <property type="entry name" value="Chloramphenicol acetyltransferase-like domain"/>
    <property type="match status" value="1"/>
</dbReference>
<dbReference type="InterPro" id="IPR018982">
    <property type="entry name" value="RQC_domain"/>
</dbReference>
<dbReference type="GO" id="GO:0006310">
    <property type="term" value="P:DNA recombination"/>
    <property type="evidence" value="ECO:0007669"/>
    <property type="project" value="InterPro"/>
</dbReference>